<dbReference type="PANTHER" id="PTHR19848">
    <property type="entry name" value="WD40 REPEAT PROTEIN"/>
    <property type="match status" value="1"/>
</dbReference>
<sequence length="1430" mass="159759">MPLNEIISAIAGFASPILKDKIQRNETVIKLLQQFKLDPEHPPADFSGVYAYALVEYGVGRPRELLEIFRHDEVKQAFRKAFDHNNPSILLSEVDTFLDSYSLGDEIRNLGMDVRREVAEFATVFIEVAKRSRTPGDVLMSHQLGSLHKRIASIQEQLSRLPSLEGIRTEIARLAAENYPALPGVSGTENNCKAIALAQQMRGWFETLGYRFEKYEIWSDNYFEWIINIPVRRNRYDRILVRGIAGEAGLADIMALRQSVETQRTDEGWLVTARRVSRAARDEVEKEENRHLGCYTFDELLAADADFSGYLDWLEAEVKRRKIDTNYIPLACNKEEIDPVSKRQIAVSHYDEQDGWIDGYIDRWLDDPAKEHISILGEFGTGKTWFALHYAWVTLQRYRDAQKRGTELPRLPLVIPLRDYAKAVSVESLFSEFFFRKHEIPLPGYSAFEQFNRMGKLLLIFDGFDEMAAKVDKQEMINNFWELAKVVVPGAKVILTCRTEHFPEAQEGRALLNAELQASTKNLTGETPQFEVLELEKFNDEQIQQVLLFQATPATVEMVMGNPQLLDLARRPVMTELILEALPDIEAGKPVDMSRVYLYAVRHKMERDIKSDRTFTSLADKLYFLCELSWEMLSTNQMSLNYKFFPDRIRQLFGIEEKDLDHWQYDMMGQTMLIRNADGDYTPAHRSLLEFFVAYKFAAELGVLAEDFTELARGEVFAGVGEDYTWSSYFRRNGQSLPLRGFVSESLEKLRETFGRSQLTKAVMDLLVPMVDVEKKEAIIKVIEGTRGRSEDEVGYVGGNAATLVVKVDKAALEDYDFSNAVIICADLSNASLRCVNFTETNLTNCVFTKVLGSVLAVAFSPDTKLFAMGNSDGVVRLCEASAGREILTCKGHISWVNSVAFSSDGVMLATGSRDKTVRLWDIKSGECLHTLQGHTSWVNSVAFSSDGVMLATGSRDKTVRLWDIKSGECLRTLQGHTSWVNSVACSLDGVILATGSGDKTVRLWDIKTGECLHTLQGHTNWVRSVAFSSDMVTLASSSDDKTVRLWDVKTGECCSTLQGHTNWVRSVAFSPDGVMLASGSDDETTRLWDIKTGECRSILQGHTSWISSVAFSSDGAILASGSGDQTARLWDIKTGECRSTLQGYISCIYSVGFSSDGAMLVSGSGDETVRLWDVKTGECCSTLQGHTNWVMSVAFSPDGVTLASGSGDQTVRLWNINSGECLYTLKGHKSRVYSVAFSPDGAMLASGNTDQTVRLWDINNGECLYILKGHSNWVNSVAFSPDGAMLASGSDDQTLRLWDIKTGECCNILYGHTNWVRSIAFSPDGTMLASGGDDQTLRLWDIKTGECCNILYGHTNWVRSIAFSPDGTMLASSSHDETIKIWDMETGECLKTLRSDRPYENMNITGVKGLTDAEIATLKALGAVEDGEM</sequence>
<feature type="repeat" description="WD" evidence="3">
    <location>
        <begin position="1184"/>
        <end position="1225"/>
    </location>
</feature>
<feature type="repeat" description="WD" evidence="3">
    <location>
        <begin position="1310"/>
        <end position="1351"/>
    </location>
</feature>
<dbReference type="RefSeq" id="WP_095719989.1">
    <property type="nucleotide sequence ID" value="NZ_NTFS01000008.1"/>
</dbReference>
<dbReference type="Pfam" id="PF05729">
    <property type="entry name" value="NACHT"/>
    <property type="match status" value="1"/>
</dbReference>
<feature type="repeat" description="WD" evidence="3">
    <location>
        <begin position="1226"/>
        <end position="1267"/>
    </location>
</feature>
<feature type="domain" description="NACHT" evidence="4">
    <location>
        <begin position="371"/>
        <end position="499"/>
    </location>
</feature>
<dbReference type="SUPFAM" id="SSF141571">
    <property type="entry name" value="Pentapeptide repeat-like"/>
    <property type="match status" value="1"/>
</dbReference>
<dbReference type="PANTHER" id="PTHR19848:SF8">
    <property type="entry name" value="F-BOX AND WD REPEAT DOMAIN CONTAINING 7"/>
    <property type="match status" value="1"/>
</dbReference>
<evidence type="ECO:0000256" key="2">
    <source>
        <dbReference type="ARBA" id="ARBA00022737"/>
    </source>
</evidence>
<gene>
    <name evidence="5" type="ORF">CK510_01445</name>
</gene>
<dbReference type="PROSITE" id="PS00678">
    <property type="entry name" value="WD_REPEATS_1"/>
    <property type="match status" value="12"/>
</dbReference>
<dbReference type="InterPro" id="IPR015943">
    <property type="entry name" value="WD40/YVTN_repeat-like_dom_sf"/>
</dbReference>
<dbReference type="SUPFAM" id="SSF52540">
    <property type="entry name" value="P-loop containing nucleoside triphosphate hydrolases"/>
    <property type="match status" value="1"/>
</dbReference>
<evidence type="ECO:0000256" key="1">
    <source>
        <dbReference type="ARBA" id="ARBA00022574"/>
    </source>
</evidence>
<proteinExistence type="predicted"/>
<dbReference type="Pfam" id="PF22722">
    <property type="entry name" value="NA-iREase1"/>
    <property type="match status" value="1"/>
</dbReference>
<dbReference type="EMBL" id="NTFS01000008">
    <property type="protein sequence ID" value="PAX60503.1"/>
    <property type="molecule type" value="Genomic_DNA"/>
</dbReference>
<feature type="repeat" description="WD" evidence="3">
    <location>
        <begin position="890"/>
        <end position="931"/>
    </location>
</feature>
<keyword evidence="1 3" id="KW-0853">WD repeat</keyword>
<evidence type="ECO:0000256" key="3">
    <source>
        <dbReference type="PROSITE-ProRule" id="PRU00221"/>
    </source>
</evidence>
<dbReference type="InterPro" id="IPR027417">
    <property type="entry name" value="P-loop_NTPase"/>
</dbReference>
<dbReference type="InterPro" id="IPR019775">
    <property type="entry name" value="WD40_repeat_CS"/>
</dbReference>
<dbReference type="Gene3D" id="2.160.20.80">
    <property type="entry name" value="E3 ubiquitin-protein ligase SopA"/>
    <property type="match status" value="1"/>
</dbReference>
<name>A0A2A2TPZ4_9CYAN</name>
<accession>A0A2A2TPZ4</accession>
<dbReference type="Gene3D" id="2.130.10.10">
    <property type="entry name" value="YVTN repeat-like/Quinoprotein amine dehydrogenase"/>
    <property type="match status" value="6"/>
</dbReference>
<dbReference type="InterPro" id="IPR020472">
    <property type="entry name" value="WD40_PAC1"/>
</dbReference>
<dbReference type="InterPro" id="IPR007111">
    <property type="entry name" value="NACHT_NTPase"/>
</dbReference>
<dbReference type="Pfam" id="PF00400">
    <property type="entry name" value="WD40"/>
    <property type="match status" value="13"/>
</dbReference>
<dbReference type="PROSITE" id="PS50837">
    <property type="entry name" value="NACHT"/>
    <property type="match status" value="1"/>
</dbReference>
<dbReference type="Gene3D" id="3.40.50.300">
    <property type="entry name" value="P-loop containing nucleotide triphosphate hydrolases"/>
    <property type="match status" value="1"/>
</dbReference>
<dbReference type="InterPro" id="IPR001646">
    <property type="entry name" value="5peptide_repeat"/>
</dbReference>
<feature type="repeat" description="WD" evidence="3">
    <location>
        <begin position="974"/>
        <end position="1015"/>
    </location>
</feature>
<dbReference type="PRINTS" id="PR00320">
    <property type="entry name" value="GPROTEINBRPT"/>
</dbReference>
<feature type="repeat" description="WD" evidence="3">
    <location>
        <begin position="1268"/>
        <end position="1309"/>
    </location>
</feature>
<feature type="repeat" description="WD" evidence="3">
    <location>
        <begin position="1142"/>
        <end position="1183"/>
    </location>
</feature>
<feature type="repeat" description="WD" evidence="3">
    <location>
        <begin position="1100"/>
        <end position="1141"/>
    </location>
</feature>
<dbReference type="Pfam" id="PF00805">
    <property type="entry name" value="Pentapeptide"/>
    <property type="match status" value="1"/>
</dbReference>
<dbReference type="InterPro" id="IPR001680">
    <property type="entry name" value="WD40_rpt"/>
</dbReference>
<dbReference type="SUPFAM" id="SSF50978">
    <property type="entry name" value="WD40 repeat-like"/>
    <property type="match status" value="2"/>
</dbReference>
<feature type="repeat" description="WD" evidence="3">
    <location>
        <begin position="932"/>
        <end position="973"/>
    </location>
</feature>
<comment type="caution">
    <text evidence="5">The sequence shown here is derived from an EMBL/GenBank/DDBJ whole genome shotgun (WGS) entry which is preliminary data.</text>
</comment>
<evidence type="ECO:0000259" key="4">
    <source>
        <dbReference type="PROSITE" id="PS50837"/>
    </source>
</evidence>
<dbReference type="SMART" id="SM00320">
    <property type="entry name" value="WD40"/>
    <property type="match status" value="13"/>
</dbReference>
<keyword evidence="2" id="KW-0677">Repeat</keyword>
<feature type="repeat" description="WD" evidence="3">
    <location>
        <begin position="1016"/>
        <end position="1057"/>
    </location>
</feature>
<dbReference type="Pfam" id="PF22736">
    <property type="entry name" value="NNH5"/>
    <property type="match status" value="1"/>
</dbReference>
<dbReference type="Proteomes" id="UP000218238">
    <property type="component" value="Unassembled WGS sequence"/>
</dbReference>
<organism evidence="5 6">
    <name type="scientific">Brunnivagina elsteri CCALA 953</name>
    <dbReference type="NCBI Taxonomy" id="987040"/>
    <lineage>
        <taxon>Bacteria</taxon>
        <taxon>Bacillati</taxon>
        <taxon>Cyanobacteriota</taxon>
        <taxon>Cyanophyceae</taxon>
        <taxon>Nostocales</taxon>
        <taxon>Calotrichaceae</taxon>
        <taxon>Brunnivagina</taxon>
    </lineage>
</organism>
<dbReference type="FunFam" id="2.130.10.10:FF:000228">
    <property type="entry name" value="COMPASS-like H3K4 histone methylase component WDR5A"/>
    <property type="match status" value="1"/>
</dbReference>
<reference evidence="5 6" key="1">
    <citation type="submission" date="2017-08" db="EMBL/GenBank/DDBJ databases">
        <title>Draft genome sequence of filamentous cyanobacterium Calothrix elsteri CCALA 953.</title>
        <authorList>
            <person name="Gagunashvili A.N."/>
            <person name="Elster J."/>
            <person name="Andresson O.S."/>
        </authorList>
    </citation>
    <scope>NUCLEOTIDE SEQUENCE [LARGE SCALE GENOMIC DNA]</scope>
    <source>
        <strain evidence="5 6">CCALA 953</strain>
    </source>
</reference>
<dbReference type="InterPro" id="IPR054557">
    <property type="entry name" value="NA-iREase1_dom"/>
</dbReference>
<dbReference type="PROSITE" id="PS50082">
    <property type="entry name" value="WD_REPEATS_2"/>
    <property type="match status" value="12"/>
</dbReference>
<dbReference type="PROSITE" id="PS50294">
    <property type="entry name" value="WD_REPEATS_REGION"/>
    <property type="match status" value="12"/>
</dbReference>
<feature type="repeat" description="WD" evidence="3">
    <location>
        <begin position="1352"/>
        <end position="1393"/>
    </location>
</feature>
<dbReference type="CDD" id="cd00200">
    <property type="entry name" value="WD40"/>
    <property type="match status" value="2"/>
</dbReference>
<dbReference type="OrthoDB" id="567898at2"/>
<evidence type="ECO:0000313" key="6">
    <source>
        <dbReference type="Proteomes" id="UP000218238"/>
    </source>
</evidence>
<dbReference type="InterPro" id="IPR054610">
    <property type="entry name" value="NNH"/>
</dbReference>
<keyword evidence="6" id="KW-1185">Reference proteome</keyword>
<protein>
    <recommendedName>
        <fullName evidence="4">NACHT domain-containing protein</fullName>
    </recommendedName>
</protein>
<dbReference type="InterPro" id="IPR036322">
    <property type="entry name" value="WD40_repeat_dom_sf"/>
</dbReference>
<evidence type="ECO:0000313" key="5">
    <source>
        <dbReference type="EMBL" id="PAX60503.1"/>
    </source>
</evidence>
<feature type="repeat" description="WD" evidence="3">
    <location>
        <begin position="1058"/>
        <end position="1099"/>
    </location>
</feature>